<comment type="caution">
    <text evidence="1">The sequence shown here is derived from an EMBL/GenBank/DDBJ whole genome shotgun (WGS) entry which is preliminary data.</text>
</comment>
<reference evidence="1 2" key="1">
    <citation type="submission" date="2020-08" db="EMBL/GenBank/DDBJ databases">
        <title>Genomic Encyclopedia of Type Strains, Phase IV (KMG-IV): sequencing the most valuable type-strain genomes for metagenomic binning, comparative biology and taxonomic classification.</title>
        <authorList>
            <person name="Goeker M."/>
        </authorList>
    </citation>
    <scope>NUCLEOTIDE SEQUENCE [LARGE SCALE GENOMIC DNA]</scope>
    <source>
        <strain evidence="1 2">DSM 17455</strain>
    </source>
</reference>
<protein>
    <submittedName>
        <fullName evidence="1">Uncharacterized protein</fullName>
    </submittedName>
</protein>
<dbReference type="Proteomes" id="UP000587524">
    <property type="component" value="Unassembled WGS sequence"/>
</dbReference>
<keyword evidence="2" id="KW-1185">Reference proteome</keyword>
<evidence type="ECO:0000313" key="2">
    <source>
        <dbReference type="Proteomes" id="UP000587524"/>
    </source>
</evidence>
<evidence type="ECO:0000313" key="1">
    <source>
        <dbReference type="EMBL" id="MBA9024632.1"/>
    </source>
</evidence>
<organism evidence="1 2">
    <name type="scientific">Aminobacter ciceronei</name>
    <dbReference type="NCBI Taxonomy" id="150723"/>
    <lineage>
        <taxon>Bacteria</taxon>
        <taxon>Pseudomonadati</taxon>
        <taxon>Pseudomonadota</taxon>
        <taxon>Alphaproteobacteria</taxon>
        <taxon>Hyphomicrobiales</taxon>
        <taxon>Phyllobacteriaceae</taxon>
        <taxon>Aminobacter</taxon>
    </lineage>
</organism>
<accession>A0ABR6CI11</accession>
<gene>
    <name evidence="1" type="ORF">HNQ97_006672</name>
</gene>
<dbReference type="EMBL" id="JACJHZ010000075">
    <property type="protein sequence ID" value="MBA9024632.1"/>
    <property type="molecule type" value="Genomic_DNA"/>
</dbReference>
<proteinExistence type="predicted"/>
<sequence>MPLRHLAYILSTAYDETAHTMQLIHELRG</sequence>
<name>A0ABR6CI11_9HYPH</name>